<dbReference type="PROSITE" id="PS50977">
    <property type="entry name" value="HTH_TETR_2"/>
    <property type="match status" value="1"/>
</dbReference>
<comment type="caution">
    <text evidence="4">The sequence shown here is derived from an EMBL/GenBank/DDBJ whole genome shotgun (WGS) entry which is preliminary data.</text>
</comment>
<dbReference type="PANTHER" id="PTHR43479:SF11">
    <property type="entry name" value="ACREF_ENVCD OPERON REPRESSOR-RELATED"/>
    <property type="match status" value="1"/>
</dbReference>
<dbReference type="Pfam" id="PF00440">
    <property type="entry name" value="TetR_N"/>
    <property type="match status" value="1"/>
</dbReference>
<dbReference type="SUPFAM" id="SSF46689">
    <property type="entry name" value="Homeodomain-like"/>
    <property type="match status" value="1"/>
</dbReference>
<dbReference type="SUPFAM" id="SSF48498">
    <property type="entry name" value="Tetracyclin repressor-like, C-terminal domain"/>
    <property type="match status" value="1"/>
</dbReference>
<dbReference type="InterPro" id="IPR050624">
    <property type="entry name" value="HTH-type_Tx_Regulator"/>
</dbReference>
<dbReference type="PANTHER" id="PTHR43479">
    <property type="entry name" value="ACREF/ENVCD OPERON REPRESSOR-RELATED"/>
    <property type="match status" value="1"/>
</dbReference>
<reference evidence="4" key="1">
    <citation type="submission" date="2022-01" db="EMBL/GenBank/DDBJ databases">
        <title>Collection of gut derived symbiotic bacterial strains cultured from healthy donors.</title>
        <authorList>
            <person name="Lin H."/>
            <person name="Kohout C."/>
            <person name="Waligurski E."/>
            <person name="Pamer E.G."/>
        </authorList>
    </citation>
    <scope>NUCLEOTIDE SEQUENCE</scope>
    <source>
        <strain evidence="4">DFI.1.11</strain>
    </source>
</reference>
<name>A0AAW5CCL3_9FIRM</name>
<evidence type="ECO:0000313" key="5">
    <source>
        <dbReference type="Proteomes" id="UP001200089"/>
    </source>
</evidence>
<sequence>MNKRGEETRQLIKNCACALFANKGFKQVTMKDICEAANLSRGGLYCHYGSTQEIFKEIINDFMSQQGDTFSEKIAQNLSAIEILNDVLECYRKEMLDSQSSLSLAIYEYFSIEDNAGAKNELYTQYLASLNAWRALMEYGIKKGEFNDVDIVSVFNLIIFSYQGVRMYSKLMPIDEDIPRRIIEQIKKILVKE</sequence>
<feature type="domain" description="HTH tetR-type" evidence="3">
    <location>
        <begin position="6"/>
        <end position="66"/>
    </location>
</feature>
<dbReference type="EMBL" id="JAKNDE010000001">
    <property type="protein sequence ID" value="MCG5032252.1"/>
    <property type="molecule type" value="Genomic_DNA"/>
</dbReference>
<evidence type="ECO:0000313" key="4">
    <source>
        <dbReference type="EMBL" id="MCG5032252.1"/>
    </source>
</evidence>
<dbReference type="Gene3D" id="1.10.10.60">
    <property type="entry name" value="Homeodomain-like"/>
    <property type="match status" value="1"/>
</dbReference>
<feature type="DNA-binding region" description="H-T-H motif" evidence="2">
    <location>
        <begin position="29"/>
        <end position="48"/>
    </location>
</feature>
<evidence type="ECO:0000259" key="3">
    <source>
        <dbReference type="PROSITE" id="PS50977"/>
    </source>
</evidence>
<organism evidence="4 5">
    <name type="scientific">Blautia massiliensis</name>
    <name type="common">ex Durand et al. 2017</name>
    <dbReference type="NCBI Taxonomy" id="1737424"/>
    <lineage>
        <taxon>Bacteria</taxon>
        <taxon>Bacillati</taxon>
        <taxon>Bacillota</taxon>
        <taxon>Clostridia</taxon>
        <taxon>Lachnospirales</taxon>
        <taxon>Lachnospiraceae</taxon>
        <taxon>Blautia</taxon>
    </lineage>
</organism>
<dbReference type="Gene3D" id="1.10.357.10">
    <property type="entry name" value="Tetracycline Repressor, domain 2"/>
    <property type="match status" value="1"/>
</dbReference>
<dbReference type="GO" id="GO:0003677">
    <property type="term" value="F:DNA binding"/>
    <property type="evidence" value="ECO:0007669"/>
    <property type="project" value="UniProtKB-UniRule"/>
</dbReference>
<dbReference type="InterPro" id="IPR036271">
    <property type="entry name" value="Tet_transcr_reg_TetR-rel_C_sf"/>
</dbReference>
<dbReference type="AlphaFoldDB" id="A0AAW5CCL3"/>
<proteinExistence type="predicted"/>
<keyword evidence="1 2" id="KW-0238">DNA-binding</keyword>
<dbReference type="Proteomes" id="UP001200089">
    <property type="component" value="Unassembled WGS sequence"/>
</dbReference>
<dbReference type="PRINTS" id="PR00455">
    <property type="entry name" value="HTHTETR"/>
</dbReference>
<evidence type="ECO:0000256" key="2">
    <source>
        <dbReference type="PROSITE-ProRule" id="PRU00335"/>
    </source>
</evidence>
<dbReference type="InterPro" id="IPR001647">
    <property type="entry name" value="HTH_TetR"/>
</dbReference>
<accession>A0AAW5CCL3</accession>
<protein>
    <submittedName>
        <fullName evidence="4">TetR/AcrR family transcriptional regulator</fullName>
    </submittedName>
</protein>
<gene>
    <name evidence="4" type="ORF">L0P48_01305</name>
</gene>
<evidence type="ECO:0000256" key="1">
    <source>
        <dbReference type="ARBA" id="ARBA00023125"/>
    </source>
</evidence>
<dbReference type="InterPro" id="IPR009057">
    <property type="entry name" value="Homeodomain-like_sf"/>
</dbReference>